<dbReference type="EMBL" id="CASHTH010003834">
    <property type="protein sequence ID" value="CAI8050132.1"/>
    <property type="molecule type" value="Genomic_DNA"/>
</dbReference>
<dbReference type="InterPro" id="IPR013320">
    <property type="entry name" value="ConA-like_dom_sf"/>
</dbReference>
<feature type="compositionally biased region" description="Polar residues" evidence="4">
    <location>
        <begin position="1"/>
        <end position="17"/>
    </location>
</feature>
<evidence type="ECO:0000256" key="1">
    <source>
        <dbReference type="ARBA" id="ARBA00022737"/>
    </source>
</evidence>
<evidence type="ECO:0000313" key="7">
    <source>
        <dbReference type="Proteomes" id="UP001174909"/>
    </source>
</evidence>
<dbReference type="PANTHER" id="PTHR10574">
    <property type="entry name" value="NETRIN/LAMININ-RELATED"/>
    <property type="match status" value="1"/>
</dbReference>
<keyword evidence="7" id="KW-1185">Reference proteome</keyword>
<dbReference type="InterPro" id="IPR048287">
    <property type="entry name" value="TSPN-like_N"/>
</dbReference>
<sequence>STSQAASWKKNCTQASPRRSLCRLPTPSIPRRNDTRQLKNTMRLILGQKHFPLLVLAACLYAAGVRAQGLFPPLYSAENFATSNPVTATSTCGVCGEEGEEVGCGSSCNNTCPFGDTLPEPLDLMTAGTLQAGVTIIGDMGPEGADLYQLDGGPDSFVNFNGELTVEPSQGFTITSWISQQPGNDGYLFAKTTPTGLTTFFALRFDSGAQTVYFEYRPEGLDQGFRTVAMTDIDVSDGGLHHIAVSVFGSDLTLFVDGQPRFRQSLIAALEDGPGVFFIGRKLGEVTRLQGQLSSVFYYDMTLSDVDVAMLAMVAPDVHVQPQCRCPPAHPHATDFFCEDLSGGTQLARINENSRDVTHINDGDSETFWRSKSGELPVNITVSLGGLRAALITLFTFVPSPLEHWSSITPQMERTSIHVSISPLTAVLSISPNNGLLRTPTDVNCVTTHSIPIRDRFIEFRVLDVGNRPGASDYLVSPALQSFAETMHIRLELVQFLSTYPEEQYFAINEIIVKGQGCVCNGHADSCTDGATC</sequence>
<feature type="non-terminal residue" evidence="6">
    <location>
        <position position="1"/>
    </location>
</feature>
<dbReference type="Pfam" id="PF13385">
    <property type="entry name" value="Laminin_G_3"/>
    <property type="match status" value="1"/>
</dbReference>
<dbReference type="Gene3D" id="2.60.120.260">
    <property type="entry name" value="Galactose-binding domain-like"/>
    <property type="match status" value="1"/>
</dbReference>
<dbReference type="PROSITE" id="PS51117">
    <property type="entry name" value="LAMININ_NTER"/>
    <property type="match status" value="1"/>
</dbReference>
<dbReference type="InterPro" id="IPR008211">
    <property type="entry name" value="Laminin_N"/>
</dbReference>
<reference evidence="6" key="1">
    <citation type="submission" date="2023-03" db="EMBL/GenBank/DDBJ databases">
        <authorList>
            <person name="Steffen K."/>
            <person name="Cardenas P."/>
        </authorList>
    </citation>
    <scope>NUCLEOTIDE SEQUENCE</scope>
</reference>
<dbReference type="Gene3D" id="2.60.120.200">
    <property type="match status" value="1"/>
</dbReference>
<evidence type="ECO:0000256" key="2">
    <source>
        <dbReference type="ARBA" id="ARBA00023157"/>
    </source>
</evidence>
<dbReference type="GO" id="GO:0009888">
    <property type="term" value="P:tissue development"/>
    <property type="evidence" value="ECO:0007669"/>
    <property type="project" value="TreeGrafter"/>
</dbReference>
<keyword evidence="2" id="KW-1015">Disulfide bond</keyword>
<dbReference type="SMART" id="SM00210">
    <property type="entry name" value="TSPN"/>
    <property type="match status" value="1"/>
</dbReference>
<keyword evidence="3" id="KW-0424">Laminin EGF-like domain</keyword>
<keyword evidence="1" id="KW-0677">Repeat</keyword>
<evidence type="ECO:0000259" key="5">
    <source>
        <dbReference type="PROSITE" id="PS51117"/>
    </source>
</evidence>
<evidence type="ECO:0000256" key="3">
    <source>
        <dbReference type="ARBA" id="ARBA00023292"/>
    </source>
</evidence>
<dbReference type="Proteomes" id="UP001174909">
    <property type="component" value="Unassembled WGS sequence"/>
</dbReference>
<dbReference type="SUPFAM" id="SSF49899">
    <property type="entry name" value="Concanavalin A-like lectins/glucanases"/>
    <property type="match status" value="1"/>
</dbReference>
<feature type="domain" description="Laminin N-terminal" evidence="5">
    <location>
        <begin position="299"/>
        <end position="516"/>
    </location>
</feature>
<evidence type="ECO:0000313" key="6">
    <source>
        <dbReference type="EMBL" id="CAI8050132.1"/>
    </source>
</evidence>
<gene>
    <name evidence="6" type="ORF">GBAR_LOCUS27574</name>
</gene>
<dbReference type="InterPro" id="IPR050440">
    <property type="entry name" value="Laminin/Netrin_ECM"/>
</dbReference>
<dbReference type="PANTHER" id="PTHR10574:SF406">
    <property type="entry name" value="LAMININ SUBUNIT ALPHA 5"/>
    <property type="match status" value="1"/>
</dbReference>
<organism evidence="6 7">
    <name type="scientific">Geodia barretti</name>
    <name type="common">Barrett's horny sponge</name>
    <dbReference type="NCBI Taxonomy" id="519541"/>
    <lineage>
        <taxon>Eukaryota</taxon>
        <taxon>Metazoa</taxon>
        <taxon>Porifera</taxon>
        <taxon>Demospongiae</taxon>
        <taxon>Heteroscleromorpha</taxon>
        <taxon>Tetractinellida</taxon>
        <taxon>Astrophorina</taxon>
        <taxon>Geodiidae</taxon>
        <taxon>Geodia</taxon>
    </lineage>
</organism>
<protein>
    <submittedName>
        <fullName evidence="6">Usherin</fullName>
    </submittedName>
</protein>
<feature type="non-terminal residue" evidence="6">
    <location>
        <position position="533"/>
    </location>
</feature>
<accession>A0AA35TLJ8</accession>
<feature type="region of interest" description="Disordered" evidence="4">
    <location>
        <begin position="1"/>
        <end position="34"/>
    </location>
</feature>
<comment type="caution">
    <text evidence="6">The sequence shown here is derived from an EMBL/GenBank/DDBJ whole genome shotgun (WGS) entry which is preliminary data.</text>
</comment>
<evidence type="ECO:0000256" key="4">
    <source>
        <dbReference type="SAM" id="MobiDB-lite"/>
    </source>
</evidence>
<name>A0AA35TLJ8_GEOBA</name>
<proteinExistence type="predicted"/>
<dbReference type="AlphaFoldDB" id="A0AA35TLJ8"/>